<evidence type="ECO:0000313" key="3">
    <source>
        <dbReference type="Proteomes" id="UP000655420"/>
    </source>
</evidence>
<comment type="caution">
    <text evidence="2">The sequence shown here is derived from an EMBL/GenBank/DDBJ whole genome shotgun (WGS) entry which is preliminary data.</text>
</comment>
<dbReference type="Pfam" id="PF06170">
    <property type="entry name" value="DUF983"/>
    <property type="match status" value="1"/>
</dbReference>
<organism evidence="2 3">
    <name type="scientific">Thermohalobaculum xanthum</name>
    <dbReference type="NCBI Taxonomy" id="2753746"/>
    <lineage>
        <taxon>Bacteria</taxon>
        <taxon>Pseudomonadati</taxon>
        <taxon>Pseudomonadota</taxon>
        <taxon>Alphaproteobacteria</taxon>
        <taxon>Rhodobacterales</taxon>
        <taxon>Paracoccaceae</taxon>
        <taxon>Thermohalobaculum</taxon>
    </lineage>
</organism>
<dbReference type="AlphaFoldDB" id="A0A8J7SGR5"/>
<protein>
    <submittedName>
        <fullName evidence="2">DUF983 domain-containing protein</fullName>
    </submittedName>
</protein>
<dbReference type="Proteomes" id="UP000655420">
    <property type="component" value="Unassembled WGS sequence"/>
</dbReference>
<keyword evidence="1" id="KW-0472">Membrane</keyword>
<reference evidence="2" key="1">
    <citation type="submission" date="2020-12" db="EMBL/GenBank/DDBJ databases">
        <title>Bacterial taxonomy.</title>
        <authorList>
            <person name="Pan X."/>
        </authorList>
    </citation>
    <scope>NUCLEOTIDE SEQUENCE</scope>
    <source>
        <strain evidence="2">M0105</strain>
    </source>
</reference>
<evidence type="ECO:0000256" key="1">
    <source>
        <dbReference type="SAM" id="Phobius"/>
    </source>
</evidence>
<keyword evidence="1" id="KW-0812">Transmembrane</keyword>
<keyword evidence="3" id="KW-1185">Reference proteome</keyword>
<gene>
    <name evidence="2" type="ORF">H0I76_18185</name>
</gene>
<dbReference type="EMBL" id="JAEHHL010000015">
    <property type="protein sequence ID" value="MBK0401131.1"/>
    <property type="molecule type" value="Genomic_DNA"/>
</dbReference>
<evidence type="ECO:0000313" key="2">
    <source>
        <dbReference type="EMBL" id="MBK0401131.1"/>
    </source>
</evidence>
<accession>A0A8J7SGR5</accession>
<sequence length="138" mass="15457">MNHDHDRFLHGSQPLERPLLPALLRGWKRRCPNCGGGPVFASYLAVRPSCVACGEPFHHHRADDLPAWATIVIVGHLVGTLLLSVEFSLAPPMWVHFALWPTLALGLTLWLLPRIKGMVVAMQWAWRMHGFEGEGQPD</sequence>
<feature type="transmembrane region" description="Helical" evidence="1">
    <location>
        <begin position="93"/>
        <end position="112"/>
    </location>
</feature>
<feature type="transmembrane region" description="Helical" evidence="1">
    <location>
        <begin position="65"/>
        <end position="87"/>
    </location>
</feature>
<keyword evidence="1" id="KW-1133">Transmembrane helix</keyword>
<dbReference type="InterPro" id="IPR009325">
    <property type="entry name" value="DUF983"/>
</dbReference>
<proteinExistence type="predicted"/>
<name>A0A8J7SGR5_9RHOB</name>